<gene>
    <name evidence="3" type="ORF">KI688_001389</name>
</gene>
<feature type="region of interest" description="Disordered" evidence="1">
    <location>
        <begin position="500"/>
        <end position="559"/>
    </location>
</feature>
<sequence length="661" mass="72646">MPTTTSTTSSSLSASLSARRSPADQLIAPSTSLPNTVRNNSTTLAQTTTLSNMEASIDSLDLTRPTLRNTTTTTTTSSTSSPVTEPLQTTDPDLATDLQGFTTSTNIKVEPEDPPTLAQAAKASSPEVAVKQEPLSSEDATKFLPQASQPTIPSAPGLVNPMGAEVGAQDPHYIVIRVSDEGDFNDARRSNIWNTNPMYNKALRELYSPTSQVFLIFTVFMSSEFCGIAKMASEMMWVGERTIFDKSNLRQKFKLQWVACSRVSYDSVKEFTHEPIYKIIRKNGCELPQDIGGGIHKLLVENQPEEEPQPTLALQEDDSSALDITATSFSQDMLMGEGANAQESPTLHLNSLFMDTSDMDVDLPEPTTNDFQDKDKDEDQDKDEGDVDSDEESHPENSIHLHLQFLQGAGRLRDVDRLHRLKCDPLEGDHHRHQHHHPGTGPHHHHRFEGIDPLHRPVEDRHVADLHLHHHHITLSHLHTNDRDYQRLLLPATASGLRHRSRNDPRILEIDPRSGPNYQRDRFSNAPTDPRLLVSRNASSSVVPQKRPYDEQSGSMEDDKGTILTDAVDLPASVFPLEDDADDGMGGHFISPTQPINPSATGASSSSSSSAAPGGPSSSTSTTPSTDPPIQITSITLIPSGMSKSRRKKMRKEALAKPLDF</sequence>
<evidence type="ECO:0000256" key="1">
    <source>
        <dbReference type="SAM" id="MobiDB-lite"/>
    </source>
</evidence>
<comment type="caution">
    <text evidence="3">The sequence shown here is derived from an EMBL/GenBank/DDBJ whole genome shotgun (WGS) entry which is preliminary data.</text>
</comment>
<dbReference type="Proteomes" id="UP000707451">
    <property type="component" value="Unassembled WGS sequence"/>
</dbReference>
<dbReference type="CDD" id="cd21134">
    <property type="entry name" value="YTH"/>
    <property type="match status" value="1"/>
</dbReference>
<feature type="compositionally biased region" description="Basic and acidic residues" evidence="1">
    <location>
        <begin position="502"/>
        <end position="512"/>
    </location>
</feature>
<dbReference type="OrthoDB" id="306690at2759"/>
<keyword evidence="4" id="KW-1185">Reference proteome</keyword>
<name>A0A9P7XRU3_9FUNG</name>
<accession>A0A9P7XRU3</accession>
<feature type="domain" description="YTH" evidence="2">
    <location>
        <begin position="171"/>
        <end position="299"/>
    </location>
</feature>
<feature type="region of interest" description="Disordered" evidence="1">
    <location>
        <begin position="576"/>
        <end position="661"/>
    </location>
</feature>
<dbReference type="Gene3D" id="3.10.590.10">
    <property type="entry name" value="ph1033 like domains"/>
    <property type="match status" value="1"/>
</dbReference>
<feature type="compositionally biased region" description="Basic residues" evidence="1">
    <location>
        <begin position="431"/>
        <end position="447"/>
    </location>
</feature>
<feature type="compositionally biased region" description="Low complexity" evidence="1">
    <location>
        <begin position="598"/>
        <end position="625"/>
    </location>
</feature>
<organism evidence="3 4">
    <name type="scientific">Linnemannia hyalina</name>
    <dbReference type="NCBI Taxonomy" id="64524"/>
    <lineage>
        <taxon>Eukaryota</taxon>
        <taxon>Fungi</taxon>
        <taxon>Fungi incertae sedis</taxon>
        <taxon>Mucoromycota</taxon>
        <taxon>Mortierellomycotina</taxon>
        <taxon>Mortierellomycetes</taxon>
        <taxon>Mortierellales</taxon>
        <taxon>Mortierellaceae</taxon>
        <taxon>Linnemannia</taxon>
    </lineage>
</organism>
<feature type="region of interest" description="Disordered" evidence="1">
    <location>
        <begin position="357"/>
        <end position="398"/>
    </location>
</feature>
<evidence type="ECO:0000313" key="3">
    <source>
        <dbReference type="EMBL" id="KAG9066170.1"/>
    </source>
</evidence>
<feature type="compositionally biased region" description="Low complexity" evidence="1">
    <location>
        <begin position="1"/>
        <end position="20"/>
    </location>
</feature>
<dbReference type="PROSITE" id="PS50882">
    <property type="entry name" value="YTH"/>
    <property type="match status" value="1"/>
</dbReference>
<dbReference type="AlphaFoldDB" id="A0A9P7XRU3"/>
<feature type="compositionally biased region" description="Low complexity" evidence="1">
    <location>
        <begin position="70"/>
        <end position="81"/>
    </location>
</feature>
<feature type="compositionally biased region" description="Polar residues" evidence="1">
    <location>
        <begin position="28"/>
        <end position="41"/>
    </location>
</feature>
<feature type="compositionally biased region" description="Basic and acidic residues" evidence="1">
    <location>
        <begin position="652"/>
        <end position="661"/>
    </location>
</feature>
<evidence type="ECO:0000259" key="2">
    <source>
        <dbReference type="PROSITE" id="PS50882"/>
    </source>
</evidence>
<proteinExistence type="predicted"/>
<dbReference type="EMBL" id="JAHRHY010000010">
    <property type="protein sequence ID" value="KAG9066170.1"/>
    <property type="molecule type" value="Genomic_DNA"/>
</dbReference>
<feature type="region of interest" description="Disordered" evidence="1">
    <location>
        <begin position="1"/>
        <end position="41"/>
    </location>
</feature>
<feature type="compositionally biased region" description="Polar residues" evidence="1">
    <location>
        <begin position="82"/>
        <end position="91"/>
    </location>
</feature>
<protein>
    <recommendedName>
        <fullName evidence="2">YTH domain-containing protein</fullName>
    </recommendedName>
</protein>
<feature type="compositionally biased region" description="Acidic residues" evidence="1">
    <location>
        <begin position="380"/>
        <end position="391"/>
    </location>
</feature>
<evidence type="ECO:0000313" key="4">
    <source>
        <dbReference type="Proteomes" id="UP000707451"/>
    </source>
</evidence>
<feature type="region of interest" description="Disordered" evidence="1">
    <location>
        <begin position="426"/>
        <end position="450"/>
    </location>
</feature>
<dbReference type="Pfam" id="PF04146">
    <property type="entry name" value="YTH"/>
    <property type="match status" value="1"/>
</dbReference>
<reference evidence="3" key="1">
    <citation type="submission" date="2021-06" db="EMBL/GenBank/DDBJ databases">
        <title>Genome Sequence of Mortierella hyaline Strain SCG-10, a Cold-Adapted, Nitrate-Reducing Fungus Isolated from Soil in Minnesota, USA.</title>
        <authorList>
            <person name="Aldossari N."/>
        </authorList>
    </citation>
    <scope>NUCLEOTIDE SEQUENCE</scope>
    <source>
        <strain evidence="3">SCG-10</strain>
    </source>
</reference>
<feature type="region of interest" description="Disordered" evidence="1">
    <location>
        <begin position="55"/>
        <end position="93"/>
    </location>
</feature>
<dbReference type="InterPro" id="IPR007275">
    <property type="entry name" value="YTH_domain"/>
</dbReference>
<dbReference type="GO" id="GO:0003723">
    <property type="term" value="F:RNA binding"/>
    <property type="evidence" value="ECO:0007669"/>
    <property type="project" value="InterPro"/>
</dbReference>